<keyword evidence="2" id="KW-0808">Transferase</keyword>
<keyword evidence="2" id="KW-0328">Glycosyltransferase</keyword>
<dbReference type="Gene3D" id="3.40.50.2000">
    <property type="entry name" value="Glycogen Phosphorylase B"/>
    <property type="match status" value="1"/>
</dbReference>
<dbReference type="SUPFAM" id="SSF53756">
    <property type="entry name" value="UDP-Glycosyltransferase/glycogen phosphorylase"/>
    <property type="match status" value="1"/>
</dbReference>
<evidence type="ECO:0000313" key="3">
    <source>
        <dbReference type="Proteomes" id="UP001243717"/>
    </source>
</evidence>
<reference evidence="2 3" key="1">
    <citation type="submission" date="2023-04" db="EMBL/GenBank/DDBJ databases">
        <title>A novel bacteria isolated from coastal sediment.</title>
        <authorList>
            <person name="Liu X.-J."/>
            <person name="Du Z.-J."/>
        </authorList>
    </citation>
    <scope>NUCLEOTIDE SEQUENCE [LARGE SCALE GENOMIC DNA]</scope>
    <source>
        <strain evidence="2 3">SDUM461004</strain>
    </source>
</reference>
<name>A0ABU1ALA9_9BACT</name>
<dbReference type="EC" id="2.4.-.-" evidence="2"/>
<dbReference type="PANTHER" id="PTHR12526">
    <property type="entry name" value="GLYCOSYLTRANSFERASE"/>
    <property type="match status" value="1"/>
</dbReference>
<protein>
    <submittedName>
        <fullName evidence="2">Glycosyltransferase</fullName>
        <ecNumber evidence="2">2.4.-.-</ecNumber>
    </submittedName>
</protein>
<proteinExistence type="predicted"/>
<dbReference type="Proteomes" id="UP001243717">
    <property type="component" value="Unassembled WGS sequence"/>
</dbReference>
<dbReference type="PANTHER" id="PTHR12526:SF636">
    <property type="entry name" value="BLL3647 PROTEIN"/>
    <property type="match status" value="1"/>
</dbReference>
<sequence>MEICEHKIAVAWNGLPAYGAHLVKAARIRLGYDFPVVGTRPDVPIEGMEHILGGGLYWVEENCRHSWAELGLEVPRLFVHTGWRYPHFVSLADEVRAAGGKVVGMFDNSWKGNVRQWVGAVYFRLFLRHKFSAAWVPGLSGRKLARRIGVHSQRIHEGLYGANPNVFQCKVPICERPKKILFVGRLIDRKGIVELLSAFEVLRTEHPDWQLEVIGNGPHAELLQGREGVNVKPFCQPDRIAIAMNEARVLALPSHEEHWGLVVHEAALCGCALLLTQAVGAGADLVRSQNGICVAKTSVEQLKQGLEHVYAWAPEQWTQASELSVDLAQDFGPVRWADEMSEFVRKFLKVE</sequence>
<comment type="caution">
    <text evidence="2">The sequence shown here is derived from an EMBL/GenBank/DDBJ whole genome shotgun (WGS) entry which is preliminary data.</text>
</comment>
<dbReference type="EMBL" id="JARXIC010000027">
    <property type="protein sequence ID" value="MDQ8195587.1"/>
    <property type="molecule type" value="Genomic_DNA"/>
</dbReference>
<dbReference type="GO" id="GO:0016757">
    <property type="term" value="F:glycosyltransferase activity"/>
    <property type="evidence" value="ECO:0007669"/>
    <property type="project" value="UniProtKB-KW"/>
</dbReference>
<evidence type="ECO:0000313" key="2">
    <source>
        <dbReference type="EMBL" id="MDQ8195587.1"/>
    </source>
</evidence>
<evidence type="ECO:0000259" key="1">
    <source>
        <dbReference type="Pfam" id="PF00534"/>
    </source>
</evidence>
<keyword evidence="3" id="KW-1185">Reference proteome</keyword>
<gene>
    <name evidence="2" type="ORF">QEH59_14230</name>
</gene>
<dbReference type="RefSeq" id="WP_308986037.1">
    <property type="nucleotide sequence ID" value="NZ_JARXIC010000027.1"/>
</dbReference>
<dbReference type="Pfam" id="PF00534">
    <property type="entry name" value="Glycos_transf_1"/>
    <property type="match status" value="1"/>
</dbReference>
<organism evidence="2 3">
    <name type="scientific">Thalassobacterium sedimentorum</name>
    <dbReference type="NCBI Taxonomy" id="3041258"/>
    <lineage>
        <taxon>Bacteria</taxon>
        <taxon>Pseudomonadati</taxon>
        <taxon>Verrucomicrobiota</taxon>
        <taxon>Opitutia</taxon>
        <taxon>Puniceicoccales</taxon>
        <taxon>Coraliomargaritaceae</taxon>
        <taxon>Thalassobacterium</taxon>
    </lineage>
</organism>
<accession>A0ABU1ALA9</accession>
<feature type="domain" description="Glycosyl transferase family 1" evidence="1">
    <location>
        <begin position="173"/>
        <end position="309"/>
    </location>
</feature>
<dbReference type="InterPro" id="IPR001296">
    <property type="entry name" value="Glyco_trans_1"/>
</dbReference>